<accession>A0A1B9HTL6</accession>
<reference evidence="1" key="1">
    <citation type="submission" date="2013-07" db="EMBL/GenBank/DDBJ databases">
        <title>The Genome Sequence of Cryptococcus pinus CBS10737.</title>
        <authorList>
            <consortium name="The Broad Institute Genome Sequencing Platform"/>
            <person name="Cuomo C."/>
            <person name="Litvintseva A."/>
            <person name="Chen Y."/>
            <person name="Heitman J."/>
            <person name="Sun S."/>
            <person name="Springer D."/>
            <person name="Dromer F."/>
            <person name="Young S.K."/>
            <person name="Zeng Q."/>
            <person name="Gargeya S."/>
            <person name="Fitzgerald M."/>
            <person name="Abouelleil A."/>
            <person name="Alvarado L."/>
            <person name="Berlin A.M."/>
            <person name="Chapman S.B."/>
            <person name="Dewar J."/>
            <person name="Goldberg J."/>
            <person name="Griggs A."/>
            <person name="Gujja S."/>
            <person name="Hansen M."/>
            <person name="Howarth C."/>
            <person name="Imamovic A."/>
            <person name="Larimer J."/>
            <person name="McCowan C."/>
            <person name="Murphy C."/>
            <person name="Pearson M."/>
            <person name="Priest M."/>
            <person name="Roberts A."/>
            <person name="Saif S."/>
            <person name="Shea T."/>
            <person name="Sykes S."/>
            <person name="Wortman J."/>
            <person name="Nusbaum C."/>
            <person name="Birren B."/>
        </authorList>
    </citation>
    <scope>NUCLEOTIDE SEQUENCE [LARGE SCALE GENOMIC DNA]</scope>
    <source>
        <strain evidence="1">CBS 10737</strain>
    </source>
</reference>
<dbReference type="InterPro" id="IPR011051">
    <property type="entry name" value="RmlC_Cupin_sf"/>
</dbReference>
<evidence type="ECO:0000313" key="1">
    <source>
        <dbReference type="EMBL" id="OCF46612.1"/>
    </source>
</evidence>
<dbReference type="PANTHER" id="PTHR36156">
    <property type="entry name" value="SLR2101 PROTEIN"/>
    <property type="match status" value="1"/>
</dbReference>
<proteinExistence type="predicted"/>
<dbReference type="EMBL" id="KI894016">
    <property type="protein sequence ID" value="OCF46612.1"/>
    <property type="molecule type" value="Genomic_DNA"/>
</dbReference>
<gene>
    <name evidence="1" type="ORF">I206_07465</name>
</gene>
<sequence>MPAQPLPAPRRVLTATDSKGAGIILDDTTPFANENEDLRAFVGYVQPDLVGKPDQAVKWSEYKPNRISHDDQTSLRWVDLPPRYKGAQHYTNTFGNLYLTDYLVITHGELELVLPDGQTRIVKVGDTVVQAANVHAWNNNTDEWARFVGVVVPSEGAKVDGKTLDQPPVNGYHAQF</sequence>
<name>A0A1B9HTL6_9TREE</name>
<dbReference type="OrthoDB" id="5840532at2759"/>
<dbReference type="InterPro" id="IPR047142">
    <property type="entry name" value="OryJ/VirC-like"/>
</dbReference>
<dbReference type="Gene3D" id="2.60.120.10">
    <property type="entry name" value="Jelly Rolls"/>
    <property type="match status" value="1"/>
</dbReference>
<protein>
    <recommendedName>
        <fullName evidence="2">Cupin 2 conserved barrel domain-containing protein</fullName>
    </recommendedName>
</protein>
<dbReference type="AlphaFoldDB" id="A0A1B9HTL6"/>
<organism evidence="1">
    <name type="scientific">Kwoniella pini CBS 10737</name>
    <dbReference type="NCBI Taxonomy" id="1296096"/>
    <lineage>
        <taxon>Eukaryota</taxon>
        <taxon>Fungi</taxon>
        <taxon>Dikarya</taxon>
        <taxon>Basidiomycota</taxon>
        <taxon>Agaricomycotina</taxon>
        <taxon>Tremellomycetes</taxon>
        <taxon>Tremellales</taxon>
        <taxon>Cryptococcaceae</taxon>
        <taxon>Kwoniella</taxon>
    </lineage>
</organism>
<dbReference type="PANTHER" id="PTHR36156:SF2">
    <property type="entry name" value="CUPIN TYPE-2 DOMAIN-CONTAINING PROTEIN"/>
    <property type="match status" value="1"/>
</dbReference>
<reference evidence="1" key="2">
    <citation type="submission" date="2016-07" db="EMBL/GenBank/DDBJ databases">
        <title>Evolution of pathogenesis and genome organization in the Tremellales.</title>
        <authorList>
            <person name="Cuomo C."/>
            <person name="Litvintseva A."/>
            <person name="Heitman J."/>
            <person name="Chen Y."/>
            <person name="Sun S."/>
            <person name="Springer D."/>
            <person name="Dromer F."/>
            <person name="Young S."/>
            <person name="Zeng Q."/>
            <person name="Chapman S."/>
            <person name="Gujja S."/>
            <person name="Saif S."/>
            <person name="Birren B."/>
        </authorList>
    </citation>
    <scope>NUCLEOTIDE SEQUENCE</scope>
    <source>
        <strain evidence="1">CBS 10737</strain>
    </source>
</reference>
<dbReference type="SUPFAM" id="SSF51182">
    <property type="entry name" value="RmlC-like cupins"/>
    <property type="match status" value="1"/>
</dbReference>
<evidence type="ECO:0008006" key="2">
    <source>
        <dbReference type="Google" id="ProtNLM"/>
    </source>
</evidence>
<dbReference type="InterPro" id="IPR014710">
    <property type="entry name" value="RmlC-like_jellyroll"/>
</dbReference>
<dbReference type="STRING" id="1296096.A0A1B9HTL6"/>
<dbReference type="CDD" id="cd02231">
    <property type="entry name" value="cupin_BLL6423-like"/>
    <property type="match status" value="1"/>
</dbReference>